<keyword evidence="1" id="KW-0238">DNA-binding</keyword>
<dbReference type="Proteomes" id="UP000634919">
    <property type="component" value="Unassembled WGS sequence"/>
</dbReference>
<reference evidence="5 6" key="1">
    <citation type="submission" date="2020-08" db="EMBL/GenBank/DDBJ databases">
        <title>A Genomic Blueprint of the Chicken Gut Microbiome.</title>
        <authorList>
            <person name="Gilroy R."/>
            <person name="Ravi A."/>
            <person name="Getino M."/>
            <person name="Pursley I."/>
            <person name="Horton D.L."/>
            <person name="Alikhan N.-F."/>
            <person name="Baker D."/>
            <person name="Gharbi K."/>
            <person name="Hall N."/>
            <person name="Watson M."/>
            <person name="Adriaenssens E.M."/>
            <person name="Foster-Nyarko E."/>
            <person name="Jarju S."/>
            <person name="Secka A."/>
            <person name="Antonio M."/>
            <person name="Oren A."/>
            <person name="Chaudhuri R."/>
            <person name="La Ragione R.M."/>
            <person name="Hildebrand F."/>
            <person name="Pallen M.J."/>
        </authorList>
    </citation>
    <scope>NUCLEOTIDE SEQUENCE [LARGE SCALE GENOMIC DNA]</scope>
    <source>
        <strain evidence="5 6">Sa2CVA6</strain>
    </source>
</reference>
<evidence type="ECO:0000256" key="1">
    <source>
        <dbReference type="ARBA" id="ARBA00023125"/>
    </source>
</evidence>
<dbReference type="InterPro" id="IPR000792">
    <property type="entry name" value="Tscrpt_reg_LuxR_C"/>
</dbReference>
<dbReference type="InterPro" id="IPR039420">
    <property type="entry name" value="WalR-like"/>
</dbReference>
<dbReference type="SMART" id="SM00448">
    <property type="entry name" value="REC"/>
    <property type="match status" value="1"/>
</dbReference>
<dbReference type="Gene3D" id="3.40.50.2300">
    <property type="match status" value="1"/>
</dbReference>
<dbReference type="Pfam" id="PF00196">
    <property type="entry name" value="GerE"/>
    <property type="match status" value="1"/>
</dbReference>
<dbReference type="InterPro" id="IPR011006">
    <property type="entry name" value="CheY-like_superfamily"/>
</dbReference>
<evidence type="ECO:0000313" key="6">
    <source>
        <dbReference type="Proteomes" id="UP000634919"/>
    </source>
</evidence>
<dbReference type="PROSITE" id="PS50110">
    <property type="entry name" value="RESPONSE_REGULATORY"/>
    <property type="match status" value="1"/>
</dbReference>
<dbReference type="PRINTS" id="PR00038">
    <property type="entry name" value="HTHLUXR"/>
</dbReference>
<dbReference type="Pfam" id="PF00072">
    <property type="entry name" value="Response_reg"/>
    <property type="match status" value="1"/>
</dbReference>
<gene>
    <name evidence="5" type="ORF">H9646_15555</name>
</gene>
<dbReference type="PANTHER" id="PTHR43214:SF43">
    <property type="entry name" value="TWO-COMPONENT RESPONSE REGULATOR"/>
    <property type="match status" value="1"/>
</dbReference>
<keyword evidence="6" id="KW-1185">Reference proteome</keyword>
<accession>A0ABR8SFI7</accession>
<dbReference type="EMBL" id="JACSQK010000008">
    <property type="protein sequence ID" value="MBD7961889.1"/>
    <property type="molecule type" value="Genomic_DNA"/>
</dbReference>
<dbReference type="CDD" id="cd06170">
    <property type="entry name" value="LuxR_C_like"/>
    <property type="match status" value="1"/>
</dbReference>
<dbReference type="InterPro" id="IPR001789">
    <property type="entry name" value="Sig_transdc_resp-reg_receiver"/>
</dbReference>
<evidence type="ECO:0000259" key="3">
    <source>
        <dbReference type="PROSITE" id="PS50043"/>
    </source>
</evidence>
<dbReference type="PROSITE" id="PS50043">
    <property type="entry name" value="HTH_LUXR_2"/>
    <property type="match status" value="1"/>
</dbReference>
<dbReference type="Gene3D" id="1.10.10.10">
    <property type="entry name" value="Winged helix-like DNA-binding domain superfamily/Winged helix DNA-binding domain"/>
    <property type="match status" value="1"/>
</dbReference>
<evidence type="ECO:0000256" key="2">
    <source>
        <dbReference type="PROSITE-ProRule" id="PRU00169"/>
    </source>
</evidence>
<dbReference type="CDD" id="cd00156">
    <property type="entry name" value="REC"/>
    <property type="match status" value="1"/>
</dbReference>
<feature type="domain" description="HTH luxR-type" evidence="3">
    <location>
        <begin position="165"/>
        <end position="230"/>
    </location>
</feature>
<feature type="modified residue" description="4-aspartylphosphate" evidence="2">
    <location>
        <position position="69"/>
    </location>
</feature>
<evidence type="ECO:0000259" key="4">
    <source>
        <dbReference type="PROSITE" id="PS50110"/>
    </source>
</evidence>
<keyword evidence="2" id="KW-0597">Phosphoprotein</keyword>
<protein>
    <submittedName>
        <fullName evidence="5">Response regulator transcription factor</fullName>
    </submittedName>
</protein>
<dbReference type="SUPFAM" id="SSF52172">
    <property type="entry name" value="CheY-like"/>
    <property type="match status" value="1"/>
</dbReference>
<sequence length="233" mass="25290">MDTLPPPPPASLLLAAPVLVVEDEPSVTQRIRALLLDMGYDTTALFWAESVAQAREIYAHEPIALALVDLGLPDGSGHTVIEELRARDPAMMILVISAWSTEDAILGALRAGATGYLLKERDDLELRLGIASTLRGGAPIDPFIAKRIMQEFAAAPRAAATTEATDAPAQPLSGRELEILQLVAQGMTNREIAEHLNLSKYTVECHVKKIYQKMAVSSRTRAIHMARQHGLID</sequence>
<proteinExistence type="predicted"/>
<evidence type="ECO:0000313" key="5">
    <source>
        <dbReference type="EMBL" id="MBD7961889.1"/>
    </source>
</evidence>
<name>A0ABR8SFI7_9BURK</name>
<organism evidence="5 6">
    <name type="scientific">Comamonas avium</name>
    <dbReference type="NCBI Taxonomy" id="2762231"/>
    <lineage>
        <taxon>Bacteria</taxon>
        <taxon>Pseudomonadati</taxon>
        <taxon>Pseudomonadota</taxon>
        <taxon>Betaproteobacteria</taxon>
        <taxon>Burkholderiales</taxon>
        <taxon>Comamonadaceae</taxon>
        <taxon>Comamonas</taxon>
    </lineage>
</organism>
<comment type="caution">
    <text evidence="5">The sequence shown here is derived from an EMBL/GenBank/DDBJ whole genome shotgun (WGS) entry which is preliminary data.</text>
</comment>
<dbReference type="SMART" id="SM00421">
    <property type="entry name" value="HTH_LUXR"/>
    <property type="match status" value="1"/>
</dbReference>
<dbReference type="InterPro" id="IPR036388">
    <property type="entry name" value="WH-like_DNA-bd_sf"/>
</dbReference>
<dbReference type="RefSeq" id="WP_191724306.1">
    <property type="nucleotide sequence ID" value="NZ_JACSQK010000008.1"/>
</dbReference>
<dbReference type="PANTHER" id="PTHR43214">
    <property type="entry name" value="TWO-COMPONENT RESPONSE REGULATOR"/>
    <property type="match status" value="1"/>
</dbReference>
<feature type="domain" description="Response regulatory" evidence="4">
    <location>
        <begin position="17"/>
        <end position="134"/>
    </location>
</feature>